<gene>
    <name evidence="8" type="ORF">CANTEDRAFT_111868</name>
</gene>
<dbReference type="EMBL" id="GL996528">
    <property type="protein sequence ID" value="EGV60202.1"/>
    <property type="molecule type" value="Genomic_DNA"/>
</dbReference>
<keyword evidence="2" id="KW-0575">Peroxidase</keyword>
<dbReference type="eggNOG" id="KOG0541">
    <property type="taxonomic scope" value="Eukaryota"/>
</dbReference>
<dbReference type="STRING" id="590646.G3BCM6"/>
<keyword evidence="3" id="KW-0049">Antioxidant</keyword>
<evidence type="ECO:0000313" key="9">
    <source>
        <dbReference type="Proteomes" id="UP000000707"/>
    </source>
</evidence>
<dbReference type="InterPro" id="IPR037944">
    <property type="entry name" value="PRX5-like"/>
</dbReference>
<sequence>MQQGDKFPSGIEFLYIPVSKGEDALACSRPLKLSFDKLIADGNLLVVSVPAAFSPLCTEQHLPEILTNFDKLDALGIKNVVVYSVNDAFTLNAWGKLLVNKYNVERNVYFASDPNGQFTASHKLGSDKSKFGMGYRSERFAMVISKGVVAYLKKDDQGMENSGIKGIITAKL</sequence>
<feature type="active site" description="Cysteine sulfenic acid (-SOH) intermediate" evidence="6">
    <location>
        <position position="57"/>
    </location>
</feature>
<evidence type="ECO:0000259" key="7">
    <source>
        <dbReference type="Pfam" id="PF08534"/>
    </source>
</evidence>
<protein>
    <recommendedName>
        <fullName evidence="7">Redoxin domain-containing protein</fullName>
    </recommendedName>
</protein>
<dbReference type="AlphaFoldDB" id="G3BCM6"/>
<dbReference type="InterPro" id="IPR013740">
    <property type="entry name" value="Redoxin"/>
</dbReference>
<dbReference type="HOGENOM" id="CLU_072440_1_2_1"/>
<evidence type="ECO:0000256" key="6">
    <source>
        <dbReference type="PIRSR" id="PIRSR637944-1"/>
    </source>
</evidence>
<dbReference type="SUPFAM" id="SSF52833">
    <property type="entry name" value="Thioredoxin-like"/>
    <property type="match status" value="1"/>
</dbReference>
<evidence type="ECO:0000256" key="3">
    <source>
        <dbReference type="ARBA" id="ARBA00022862"/>
    </source>
</evidence>
<keyword evidence="4" id="KW-0560">Oxidoreductase</keyword>
<dbReference type="PANTHER" id="PTHR10430">
    <property type="entry name" value="PEROXIREDOXIN"/>
    <property type="match status" value="1"/>
</dbReference>
<proteinExistence type="inferred from homology"/>
<accession>G3BCM6</accession>
<organism evidence="9">
    <name type="scientific">Candida tenuis (strain ATCC 10573 / BCRC 21748 / CBS 615 / JCM 9827 / NBRC 10315 / NRRL Y-1498 / VKM Y-70)</name>
    <name type="common">Yeast</name>
    <name type="synonym">Yamadazyma tenuis</name>
    <dbReference type="NCBI Taxonomy" id="590646"/>
    <lineage>
        <taxon>Eukaryota</taxon>
        <taxon>Fungi</taxon>
        <taxon>Dikarya</taxon>
        <taxon>Ascomycota</taxon>
        <taxon>Saccharomycotina</taxon>
        <taxon>Pichiomycetes</taxon>
        <taxon>Debaryomycetaceae</taxon>
        <taxon>Yamadazyma</taxon>
    </lineage>
</organism>
<evidence type="ECO:0000256" key="1">
    <source>
        <dbReference type="ARBA" id="ARBA00010505"/>
    </source>
</evidence>
<dbReference type="GO" id="GO:0042744">
    <property type="term" value="P:hydrogen peroxide catabolic process"/>
    <property type="evidence" value="ECO:0007669"/>
    <property type="project" value="TreeGrafter"/>
</dbReference>
<dbReference type="OrthoDB" id="195498at2759"/>
<dbReference type="GeneID" id="18246319"/>
<evidence type="ECO:0000256" key="2">
    <source>
        <dbReference type="ARBA" id="ARBA00022559"/>
    </source>
</evidence>
<dbReference type="GO" id="GO:0008379">
    <property type="term" value="F:thioredoxin peroxidase activity"/>
    <property type="evidence" value="ECO:0007669"/>
    <property type="project" value="InterPro"/>
</dbReference>
<dbReference type="Gene3D" id="3.40.30.10">
    <property type="entry name" value="Glutaredoxin"/>
    <property type="match status" value="1"/>
</dbReference>
<keyword evidence="9" id="KW-1185">Reference proteome</keyword>
<evidence type="ECO:0000256" key="5">
    <source>
        <dbReference type="ARBA" id="ARBA00023284"/>
    </source>
</evidence>
<dbReference type="PANTHER" id="PTHR10430:SF16">
    <property type="entry name" value="PEROXIREDOXIN-5, MITOCHONDRIAL"/>
    <property type="match status" value="1"/>
</dbReference>
<dbReference type="KEGG" id="cten:18246319"/>
<dbReference type="InterPro" id="IPR036249">
    <property type="entry name" value="Thioredoxin-like_sf"/>
</dbReference>
<reference evidence="8 9" key="1">
    <citation type="journal article" date="2011" name="Proc. Natl. Acad. Sci. U.S.A.">
        <title>Comparative genomics of xylose-fermenting fungi for enhanced biofuel production.</title>
        <authorList>
            <person name="Wohlbach D.J."/>
            <person name="Kuo A."/>
            <person name="Sato T.K."/>
            <person name="Potts K.M."/>
            <person name="Salamov A.A."/>
            <person name="LaButti K.M."/>
            <person name="Sun H."/>
            <person name="Clum A."/>
            <person name="Pangilinan J.L."/>
            <person name="Lindquist E.A."/>
            <person name="Lucas S."/>
            <person name="Lapidus A."/>
            <person name="Jin M."/>
            <person name="Gunawan C."/>
            <person name="Balan V."/>
            <person name="Dale B.E."/>
            <person name="Jeffries T.W."/>
            <person name="Zinkel R."/>
            <person name="Barry K.W."/>
            <person name="Grigoriev I.V."/>
            <person name="Gasch A.P."/>
        </authorList>
    </citation>
    <scope>NUCLEOTIDE SEQUENCE [LARGE SCALE GENOMIC DNA]</scope>
    <source>
        <strain evidence="9">ATCC 10573 / BCRC 21748 / CBS 615 / JCM 9827 / NBRC 10315 / NRRL Y-1498 / VKM Y-70</strain>
    </source>
</reference>
<dbReference type="GO" id="GO:0034599">
    <property type="term" value="P:cellular response to oxidative stress"/>
    <property type="evidence" value="ECO:0007669"/>
    <property type="project" value="InterPro"/>
</dbReference>
<dbReference type="Proteomes" id="UP000000707">
    <property type="component" value="Unassembled WGS sequence"/>
</dbReference>
<feature type="domain" description="Redoxin" evidence="7">
    <location>
        <begin position="2"/>
        <end position="158"/>
    </location>
</feature>
<evidence type="ECO:0000256" key="4">
    <source>
        <dbReference type="ARBA" id="ARBA00023002"/>
    </source>
</evidence>
<dbReference type="GO" id="GO:0005777">
    <property type="term" value="C:peroxisome"/>
    <property type="evidence" value="ECO:0007669"/>
    <property type="project" value="TreeGrafter"/>
</dbReference>
<dbReference type="Pfam" id="PF08534">
    <property type="entry name" value="Redoxin"/>
    <property type="match status" value="1"/>
</dbReference>
<name>G3BCM6_CANTC</name>
<evidence type="ECO:0000313" key="8">
    <source>
        <dbReference type="EMBL" id="EGV60202.1"/>
    </source>
</evidence>
<dbReference type="GO" id="GO:0005739">
    <property type="term" value="C:mitochondrion"/>
    <property type="evidence" value="ECO:0007669"/>
    <property type="project" value="TreeGrafter"/>
</dbReference>
<comment type="similarity">
    <text evidence="1">Belongs to the peroxiredoxin family. Prx5 subfamily.</text>
</comment>
<keyword evidence="5" id="KW-0676">Redox-active center</keyword>
<dbReference type="GO" id="GO:0045454">
    <property type="term" value="P:cell redox homeostasis"/>
    <property type="evidence" value="ECO:0007669"/>
    <property type="project" value="TreeGrafter"/>
</dbReference>